<accession>A0A2S0KEF5</accession>
<dbReference type="PANTHER" id="PTHR33630:SF9">
    <property type="entry name" value="CUTINASE 4"/>
    <property type="match status" value="1"/>
</dbReference>
<reference evidence="6 7" key="1">
    <citation type="submission" date="2018-03" db="EMBL/GenBank/DDBJ databases">
        <title>Characteristics and genome of n-alkane degrading marine bacteria Gordonia iterans isolated from crude oil contaminated in Tae-an, South Korea.</title>
        <authorList>
            <person name="Lee S.-S."/>
            <person name="Kim H."/>
        </authorList>
    </citation>
    <scope>NUCLEOTIDE SEQUENCE [LARGE SCALE GENOMIC DNA]</scope>
    <source>
        <strain evidence="6 7">Co17</strain>
    </source>
</reference>
<evidence type="ECO:0000256" key="3">
    <source>
        <dbReference type="ARBA" id="ARBA00022801"/>
    </source>
</evidence>
<dbReference type="Proteomes" id="UP000239814">
    <property type="component" value="Chromosome"/>
</dbReference>
<proteinExistence type="inferred from homology"/>
<evidence type="ECO:0000313" key="7">
    <source>
        <dbReference type="Proteomes" id="UP000239814"/>
    </source>
</evidence>
<keyword evidence="3" id="KW-0378">Hydrolase</keyword>
<dbReference type="EMBL" id="CP027433">
    <property type="protein sequence ID" value="AVM00034.1"/>
    <property type="molecule type" value="Genomic_DNA"/>
</dbReference>
<keyword evidence="2" id="KW-0719">Serine esterase</keyword>
<keyword evidence="4" id="KW-1015">Disulfide bond</keyword>
<comment type="similarity">
    <text evidence="1">Belongs to the cutinase family.</text>
</comment>
<gene>
    <name evidence="6" type="ORF">C6V83_06865</name>
</gene>
<dbReference type="Gene3D" id="3.40.50.1820">
    <property type="entry name" value="alpha/beta hydrolase"/>
    <property type="match status" value="1"/>
</dbReference>
<evidence type="ECO:0000256" key="4">
    <source>
        <dbReference type="ARBA" id="ARBA00023157"/>
    </source>
</evidence>
<evidence type="ECO:0000313" key="6">
    <source>
        <dbReference type="EMBL" id="AVM00034.1"/>
    </source>
</evidence>
<organism evidence="6 7">
    <name type="scientific">Gordonia iterans</name>
    <dbReference type="NCBI Taxonomy" id="1004901"/>
    <lineage>
        <taxon>Bacteria</taxon>
        <taxon>Bacillati</taxon>
        <taxon>Actinomycetota</taxon>
        <taxon>Actinomycetes</taxon>
        <taxon>Mycobacteriales</taxon>
        <taxon>Gordoniaceae</taxon>
        <taxon>Gordonia</taxon>
    </lineage>
</organism>
<keyword evidence="7" id="KW-1185">Reference proteome</keyword>
<dbReference type="OrthoDB" id="3661975at2"/>
<dbReference type="InterPro" id="IPR013228">
    <property type="entry name" value="PE-PPE_C"/>
</dbReference>
<name>A0A2S0KEF5_9ACTN</name>
<protein>
    <recommendedName>
        <fullName evidence="5">PE-PPE domain-containing protein</fullName>
    </recommendedName>
</protein>
<dbReference type="SUPFAM" id="SSF53474">
    <property type="entry name" value="alpha/beta-Hydrolases"/>
    <property type="match status" value="1"/>
</dbReference>
<dbReference type="KEGG" id="git:C6V83_06865"/>
<dbReference type="PANTHER" id="PTHR33630">
    <property type="entry name" value="CUTINASE RV1984C-RELATED-RELATED"/>
    <property type="match status" value="1"/>
</dbReference>
<feature type="domain" description="PE-PPE" evidence="5">
    <location>
        <begin position="74"/>
        <end position="245"/>
    </location>
</feature>
<evidence type="ECO:0000256" key="2">
    <source>
        <dbReference type="ARBA" id="ARBA00022487"/>
    </source>
</evidence>
<dbReference type="SMART" id="SM01110">
    <property type="entry name" value="Cutinase"/>
    <property type="match status" value="1"/>
</dbReference>
<dbReference type="AlphaFoldDB" id="A0A2S0KEF5"/>
<dbReference type="RefSeq" id="WP_105941765.1">
    <property type="nucleotide sequence ID" value="NZ_CP027433.1"/>
</dbReference>
<dbReference type="InterPro" id="IPR029058">
    <property type="entry name" value="AB_hydrolase_fold"/>
</dbReference>
<dbReference type="Pfam" id="PF08237">
    <property type="entry name" value="PE-PPE"/>
    <property type="match status" value="1"/>
</dbReference>
<dbReference type="GO" id="GO:0052689">
    <property type="term" value="F:carboxylic ester hydrolase activity"/>
    <property type="evidence" value="ECO:0007669"/>
    <property type="project" value="UniProtKB-KW"/>
</dbReference>
<evidence type="ECO:0000259" key="5">
    <source>
        <dbReference type="Pfam" id="PF08237"/>
    </source>
</evidence>
<evidence type="ECO:0000256" key="1">
    <source>
        <dbReference type="ARBA" id="ARBA00007534"/>
    </source>
</evidence>
<sequence length="396" mass="40311">MQRRFSTGSGIGAVVAGVVATVVAGFGAPPASAIPRDCGNGAAVIVAGTNAPRNAEGLPTGGVTGIGKRYAAQGYQVTYVDYPTHLWPLGPTPYDEDVAIGKAATEKAVAGYQRRCPGKPVVVAGYSQGARIAGDVLAEAGTGKARRGISADGLSGELYSDPRRDGNDDGRGIENVLIGLIPGLTMSGPRPGGFGRVPVTQYCLEGDPICDLPSPVRRPVSALDGVVGYFTKHGYYPARMHKPVHDDRSWECTPDTVGHTSDCVVAAPPATVSAAHEHLDPRLAAAGLPGLPRVVEPALESVHRATSPGVPLPDVQVPGTQVPVAPVAGLEITVTPSVSVLDPVPPPGDTEPALLTVGLSVDVVVAPPVRELVVAAAAALESGRRAAPAEIGPAAL</sequence>
<dbReference type="InterPro" id="IPR000675">
    <property type="entry name" value="Cutinase/axe"/>
</dbReference>